<dbReference type="AlphaFoldDB" id="C9LBR1"/>
<dbReference type="PANTHER" id="PTHR30237">
    <property type="entry name" value="MURAMOYLTETRAPEPTIDE CARBOXYPEPTIDASE"/>
    <property type="match status" value="1"/>
</dbReference>
<feature type="domain" description="LD-carboxypeptidase C-terminal" evidence="4">
    <location>
        <begin position="214"/>
        <end position="343"/>
    </location>
</feature>
<dbReference type="InterPro" id="IPR003507">
    <property type="entry name" value="S66_fam"/>
</dbReference>
<dbReference type="InterPro" id="IPR040449">
    <property type="entry name" value="Peptidase_S66_N"/>
</dbReference>
<accession>C9LBR1</accession>
<dbReference type="Pfam" id="PF02016">
    <property type="entry name" value="Peptidase_S66"/>
    <property type="match status" value="1"/>
</dbReference>
<reference evidence="5" key="1">
    <citation type="submission" date="2009-09" db="EMBL/GenBank/DDBJ databases">
        <authorList>
            <person name="Weinstock G."/>
            <person name="Sodergren E."/>
            <person name="Clifton S."/>
            <person name="Fulton L."/>
            <person name="Fulton B."/>
            <person name="Courtney L."/>
            <person name="Fronick C."/>
            <person name="Harrison M."/>
            <person name="Strong C."/>
            <person name="Farmer C."/>
            <person name="Delahaunty K."/>
            <person name="Markovic C."/>
            <person name="Hall O."/>
            <person name="Minx P."/>
            <person name="Tomlinson C."/>
            <person name="Mitreva M."/>
            <person name="Nelson J."/>
            <person name="Hou S."/>
            <person name="Wollam A."/>
            <person name="Pepin K.H."/>
            <person name="Johnson M."/>
            <person name="Bhonagiri V."/>
            <person name="Nash W.E."/>
            <person name="Warren W."/>
            <person name="Chinwalla A."/>
            <person name="Mardis E.R."/>
            <person name="Wilson R.K."/>
        </authorList>
    </citation>
    <scope>NUCLEOTIDE SEQUENCE [LARGE SCALE GENOMIC DNA]</scope>
    <source>
        <strain evidence="5">DSM 20583</strain>
    </source>
</reference>
<keyword evidence="2" id="KW-0378">Hydrolase</keyword>
<dbReference type="Proteomes" id="UP000003755">
    <property type="component" value="Unassembled WGS sequence"/>
</dbReference>
<evidence type="ECO:0000313" key="6">
    <source>
        <dbReference type="Proteomes" id="UP000003755"/>
    </source>
</evidence>
<evidence type="ECO:0000256" key="2">
    <source>
        <dbReference type="ARBA" id="ARBA00022801"/>
    </source>
</evidence>
<dbReference type="PANTHER" id="PTHR30237:SF4">
    <property type="entry name" value="LD-CARBOXYPEPTIDASE C-TERMINAL DOMAIN-CONTAINING PROTEIN"/>
    <property type="match status" value="1"/>
</dbReference>
<dbReference type="EMBL" id="ABYU02000043">
    <property type="protein sequence ID" value="EEX20568.1"/>
    <property type="molecule type" value="Genomic_DNA"/>
</dbReference>
<feature type="domain" description="LD-carboxypeptidase N-terminal" evidence="3">
    <location>
        <begin position="17"/>
        <end position="140"/>
    </location>
</feature>
<dbReference type="STRING" id="537007.BLAHAN_06869"/>
<comment type="similarity">
    <text evidence="1">Belongs to the peptidase S66 family.</text>
</comment>
<dbReference type="Gene3D" id="3.50.30.60">
    <property type="entry name" value="LD-carboxypeptidase A C-terminal domain-like"/>
    <property type="match status" value="1"/>
</dbReference>
<dbReference type="CDD" id="cd07062">
    <property type="entry name" value="Peptidase_S66_mccF_like"/>
    <property type="match status" value="1"/>
</dbReference>
<evidence type="ECO:0000256" key="1">
    <source>
        <dbReference type="ARBA" id="ARBA00010233"/>
    </source>
</evidence>
<sequence length="355" mass="40446">MKNQVEYMGRKNMVKTVGIVSLSSGTIGEDFIKHELDLGIDRLKNYGLKVKFMDHALKGIDYLKEHPDKRAEDLLQAFSDSEIDMILCAIGGDDTYRLLPYLFENGELQKVVTKKIFLGFSDSTMNHFMLHKVGLNTFYGQSFLSDICELGKEMLPYTKEYFEELITTGTIKEISPSDVWYEGRTNYDENQVGVELPEKPNRGYELLQGSAVFSGKILGGCLDTIFDIFDGERYENSPELCSKYQLFPSKNEWKGKILLLETSEEKMIPDKLKKALLKLKETGVFEAVNGLLIGKPMDETYYEEYKKVLIETIDNLALPIVYNVNIGHALPRCIIPFGIEATVEVEKQRISFQAE</sequence>
<evidence type="ECO:0000259" key="4">
    <source>
        <dbReference type="Pfam" id="PF17676"/>
    </source>
</evidence>
<dbReference type="InterPro" id="IPR027461">
    <property type="entry name" value="Carboxypeptidase_A_C_sf"/>
</dbReference>
<dbReference type="SUPFAM" id="SSF141986">
    <property type="entry name" value="LD-carboxypeptidase A C-terminal domain-like"/>
    <property type="match status" value="1"/>
</dbReference>
<dbReference type="GO" id="GO:0004180">
    <property type="term" value="F:carboxypeptidase activity"/>
    <property type="evidence" value="ECO:0007669"/>
    <property type="project" value="UniProtKB-KW"/>
</dbReference>
<dbReference type="PIRSF" id="PIRSF028757">
    <property type="entry name" value="LD-carboxypeptidase"/>
    <property type="match status" value="1"/>
</dbReference>
<dbReference type="InterPro" id="IPR027478">
    <property type="entry name" value="LdcA_N"/>
</dbReference>
<dbReference type="Gene3D" id="3.40.50.10740">
    <property type="entry name" value="Class I glutamine amidotransferase-like"/>
    <property type="match status" value="1"/>
</dbReference>
<organism evidence="5 6">
    <name type="scientific">Blautia hansenii DSM 20583</name>
    <dbReference type="NCBI Taxonomy" id="537007"/>
    <lineage>
        <taxon>Bacteria</taxon>
        <taxon>Bacillati</taxon>
        <taxon>Bacillota</taxon>
        <taxon>Clostridia</taxon>
        <taxon>Lachnospirales</taxon>
        <taxon>Lachnospiraceae</taxon>
        <taxon>Blautia</taxon>
    </lineage>
</organism>
<dbReference type="InterPro" id="IPR029062">
    <property type="entry name" value="Class_I_gatase-like"/>
</dbReference>
<dbReference type="InterPro" id="IPR040921">
    <property type="entry name" value="Peptidase_S66C"/>
</dbReference>
<evidence type="ECO:0000313" key="5">
    <source>
        <dbReference type="EMBL" id="EEX20568.1"/>
    </source>
</evidence>
<evidence type="ECO:0000259" key="3">
    <source>
        <dbReference type="Pfam" id="PF02016"/>
    </source>
</evidence>
<name>C9LBR1_BLAHA</name>
<dbReference type="HOGENOM" id="CLU_034346_1_0_9"/>
<gene>
    <name evidence="5" type="ORF">BLAHAN_06869</name>
</gene>
<dbReference type="eggNOG" id="COG1619">
    <property type="taxonomic scope" value="Bacteria"/>
</dbReference>
<proteinExistence type="inferred from homology"/>
<dbReference type="Pfam" id="PF17676">
    <property type="entry name" value="Peptidase_S66C"/>
    <property type="match status" value="1"/>
</dbReference>
<comment type="caution">
    <text evidence="5">The sequence shown here is derived from an EMBL/GenBank/DDBJ whole genome shotgun (WGS) entry which is preliminary data.</text>
</comment>
<dbReference type="SUPFAM" id="SSF52317">
    <property type="entry name" value="Class I glutamine amidotransferase-like"/>
    <property type="match status" value="1"/>
</dbReference>
<protein>
    <submittedName>
        <fullName evidence="5">LD-carboxypeptidase</fullName>
    </submittedName>
</protein>
<keyword evidence="6" id="KW-1185">Reference proteome</keyword>